<protein>
    <submittedName>
        <fullName evidence="10">Amino-acid carrier protein AlsT</fullName>
    </submittedName>
</protein>
<dbReference type="Pfam" id="PF01235">
    <property type="entry name" value="Na_Ala_symp"/>
    <property type="match status" value="1"/>
</dbReference>
<keyword evidence="11" id="KW-1185">Reference proteome</keyword>
<feature type="transmembrane region" description="Helical" evidence="8">
    <location>
        <begin position="354"/>
        <end position="372"/>
    </location>
</feature>
<keyword evidence="6 8" id="KW-1133">Transmembrane helix</keyword>
<keyword evidence="9" id="KW-0732">Signal</keyword>
<dbReference type="EMBL" id="CP036290">
    <property type="protein sequence ID" value="QDU85526.1"/>
    <property type="molecule type" value="Genomic_DNA"/>
</dbReference>
<dbReference type="NCBIfam" id="TIGR00835">
    <property type="entry name" value="agcS"/>
    <property type="match status" value="1"/>
</dbReference>
<accession>A0A518D227</accession>
<evidence type="ECO:0000313" key="10">
    <source>
        <dbReference type="EMBL" id="QDU85526.1"/>
    </source>
</evidence>
<organism evidence="10 11">
    <name type="scientific">Rohdeia mirabilis</name>
    <dbReference type="NCBI Taxonomy" id="2528008"/>
    <lineage>
        <taxon>Bacteria</taxon>
        <taxon>Pseudomonadati</taxon>
        <taxon>Planctomycetota</taxon>
        <taxon>Planctomycetia</taxon>
        <taxon>Planctomycetia incertae sedis</taxon>
        <taxon>Rohdeia</taxon>
    </lineage>
</organism>
<feature type="transmembrane region" description="Helical" evidence="8">
    <location>
        <begin position="313"/>
        <end position="334"/>
    </location>
</feature>
<dbReference type="InterPro" id="IPR001463">
    <property type="entry name" value="Na/Ala_symport"/>
</dbReference>
<keyword evidence="5 8" id="KW-0812">Transmembrane</keyword>
<feature type="transmembrane region" description="Helical" evidence="8">
    <location>
        <begin position="384"/>
        <end position="404"/>
    </location>
</feature>
<comment type="subcellular location">
    <subcellularLocation>
        <location evidence="1 8">Cell membrane</location>
        <topology evidence="1 8">Multi-pass membrane protein</topology>
    </subcellularLocation>
</comment>
<feature type="transmembrane region" description="Helical" evidence="8">
    <location>
        <begin position="474"/>
        <end position="494"/>
    </location>
</feature>
<comment type="similarity">
    <text evidence="2 8">Belongs to the alanine or glycine:cation symporter (AGCS) (TC 2.A.25) family.</text>
</comment>
<dbReference type="PANTHER" id="PTHR30330:SF3">
    <property type="entry name" value="TRANSCRIPTIONAL REGULATOR, LRP FAMILY"/>
    <property type="match status" value="1"/>
</dbReference>
<name>A0A518D227_9BACT</name>
<gene>
    <name evidence="10" type="primary">alsT</name>
    <name evidence="10" type="ORF">Pla163_26580</name>
</gene>
<evidence type="ECO:0000256" key="5">
    <source>
        <dbReference type="ARBA" id="ARBA00022692"/>
    </source>
</evidence>
<dbReference type="RefSeq" id="WP_419185908.1">
    <property type="nucleotide sequence ID" value="NZ_CP036290.1"/>
</dbReference>
<keyword evidence="8" id="KW-0769">Symport</keyword>
<evidence type="ECO:0000256" key="9">
    <source>
        <dbReference type="SAM" id="SignalP"/>
    </source>
</evidence>
<dbReference type="PANTHER" id="PTHR30330">
    <property type="entry name" value="AGSS FAMILY TRANSPORTER, SODIUM-ALANINE"/>
    <property type="match status" value="1"/>
</dbReference>
<dbReference type="GO" id="GO:0005886">
    <property type="term" value="C:plasma membrane"/>
    <property type="evidence" value="ECO:0007669"/>
    <property type="project" value="UniProtKB-SubCell"/>
</dbReference>
<feature type="signal peptide" evidence="9">
    <location>
        <begin position="1"/>
        <end position="26"/>
    </location>
</feature>
<dbReference type="Gene3D" id="1.20.1740.10">
    <property type="entry name" value="Amino acid/polyamine transporter I"/>
    <property type="match status" value="1"/>
</dbReference>
<sequence precursor="true">MRSAPQLQLLSLVLFGLLAMAPAAVAQKSGADGSAIQDIVEEVASEDAESAPPAAEQGAWSRIQTSIDSAMGAVNGAIETVFFVDVWFWDEPSEELVAAAKAADERVGEVRQRIASASTRIDTIQARVDAGEALTPADDQQLEDAKSERTSGLAELDGAKAARREAQEAASHIKIPFAVLWLVFGAIFFTFKMGFINLRAFGHAISVVRGRFTNPAEKREGEVSHFQALSAALSATVGLGNIAGVAIAIGTGGPGATFWMILAGLLGMSSKFTECTLGQMYKERRTDGSVMGGAMYYLSKGLREKGMGGLGMFLAYFFAVLCIGGSLAGGNSFQVNQSLKAIESVDAFAGLADYSWAYGLLMTVAVGIVIIGGIKRIAQVAEKVVPSMCLLYAAACLYILASNFGAIPDAIGTILSGAFTADGMIGGVVGVLIVGFTRAAFSNEAGIGSAAIAHSAAHTEYPAREGIVALLEPFIDTVVVCTMTALVIVITGAYDTSNETYAQLIEANQGAALTSAAMGSQISWFPYVLAVATMLFAFSTMIAWSYYGERCWSWMFGDGSSLVYKVIFLIFTFLGSVLTATNVLAFGDLMILGMALPNVLGVLILSGKVKGQLTTYMGKLRNGEFETFK</sequence>
<evidence type="ECO:0000256" key="1">
    <source>
        <dbReference type="ARBA" id="ARBA00004651"/>
    </source>
</evidence>
<evidence type="ECO:0000256" key="3">
    <source>
        <dbReference type="ARBA" id="ARBA00022448"/>
    </source>
</evidence>
<evidence type="ECO:0000256" key="7">
    <source>
        <dbReference type="ARBA" id="ARBA00023136"/>
    </source>
</evidence>
<dbReference type="Proteomes" id="UP000319342">
    <property type="component" value="Chromosome"/>
</dbReference>
<feature type="transmembrane region" description="Helical" evidence="8">
    <location>
        <begin position="524"/>
        <end position="547"/>
    </location>
</feature>
<evidence type="ECO:0000256" key="6">
    <source>
        <dbReference type="ARBA" id="ARBA00022989"/>
    </source>
</evidence>
<evidence type="ECO:0000313" key="11">
    <source>
        <dbReference type="Proteomes" id="UP000319342"/>
    </source>
</evidence>
<dbReference type="PRINTS" id="PR00175">
    <property type="entry name" value="NAALASMPORT"/>
</dbReference>
<reference evidence="10 11" key="1">
    <citation type="submission" date="2019-02" db="EMBL/GenBank/DDBJ databases">
        <title>Deep-cultivation of Planctomycetes and their phenomic and genomic characterization uncovers novel biology.</title>
        <authorList>
            <person name="Wiegand S."/>
            <person name="Jogler M."/>
            <person name="Boedeker C."/>
            <person name="Pinto D."/>
            <person name="Vollmers J."/>
            <person name="Rivas-Marin E."/>
            <person name="Kohn T."/>
            <person name="Peeters S.H."/>
            <person name="Heuer A."/>
            <person name="Rast P."/>
            <person name="Oberbeckmann S."/>
            <person name="Bunk B."/>
            <person name="Jeske O."/>
            <person name="Meyerdierks A."/>
            <person name="Storesund J.E."/>
            <person name="Kallscheuer N."/>
            <person name="Luecker S."/>
            <person name="Lage O.M."/>
            <person name="Pohl T."/>
            <person name="Merkel B.J."/>
            <person name="Hornburger P."/>
            <person name="Mueller R.-W."/>
            <person name="Bruemmer F."/>
            <person name="Labrenz M."/>
            <person name="Spormann A.M."/>
            <person name="Op den Camp H."/>
            <person name="Overmann J."/>
            <person name="Amann R."/>
            <person name="Jetten M.S.M."/>
            <person name="Mascher T."/>
            <person name="Medema M.H."/>
            <person name="Devos D.P."/>
            <person name="Kaster A.-K."/>
            <person name="Ovreas L."/>
            <person name="Rohde M."/>
            <person name="Galperin M.Y."/>
            <person name="Jogler C."/>
        </authorList>
    </citation>
    <scope>NUCLEOTIDE SEQUENCE [LARGE SCALE GENOMIC DNA]</scope>
    <source>
        <strain evidence="10 11">Pla163</strain>
    </source>
</reference>
<keyword evidence="4 8" id="KW-1003">Cell membrane</keyword>
<feature type="transmembrane region" description="Helical" evidence="8">
    <location>
        <begin position="584"/>
        <end position="605"/>
    </location>
</feature>
<proteinExistence type="inferred from homology"/>
<keyword evidence="7 8" id="KW-0472">Membrane</keyword>
<keyword evidence="3 8" id="KW-0813">Transport</keyword>
<dbReference type="GO" id="GO:0005283">
    <property type="term" value="F:amino acid:sodium symporter activity"/>
    <property type="evidence" value="ECO:0007669"/>
    <property type="project" value="InterPro"/>
</dbReference>
<evidence type="ECO:0000256" key="2">
    <source>
        <dbReference type="ARBA" id="ARBA00009261"/>
    </source>
</evidence>
<evidence type="ECO:0000256" key="4">
    <source>
        <dbReference type="ARBA" id="ARBA00022475"/>
    </source>
</evidence>
<feature type="chain" id="PRO_5021906144" evidence="9">
    <location>
        <begin position="27"/>
        <end position="629"/>
    </location>
</feature>
<feature type="transmembrane region" description="Helical" evidence="8">
    <location>
        <begin position="410"/>
        <end position="434"/>
    </location>
</feature>
<feature type="transmembrane region" description="Helical" evidence="8">
    <location>
        <begin position="173"/>
        <end position="191"/>
    </location>
</feature>
<dbReference type="AlphaFoldDB" id="A0A518D227"/>
<feature type="transmembrane region" description="Helical" evidence="8">
    <location>
        <begin position="559"/>
        <end position="578"/>
    </location>
</feature>
<evidence type="ECO:0000256" key="8">
    <source>
        <dbReference type="RuleBase" id="RU363064"/>
    </source>
</evidence>